<dbReference type="Proteomes" id="UP000092743">
    <property type="component" value="Chromosome"/>
</dbReference>
<dbReference type="AlphaFoldDB" id="A0A9W3X0S5"/>
<keyword evidence="1" id="KW-1133">Transmembrane helix</keyword>
<keyword evidence="1" id="KW-0812">Transmembrane</keyword>
<organism evidence="2 3">
    <name type="scientific">Bacillus thuringiensis</name>
    <dbReference type="NCBI Taxonomy" id="1428"/>
    <lineage>
        <taxon>Bacteria</taxon>
        <taxon>Bacillati</taxon>
        <taxon>Bacillota</taxon>
        <taxon>Bacilli</taxon>
        <taxon>Bacillales</taxon>
        <taxon>Bacillaceae</taxon>
        <taxon>Bacillus</taxon>
        <taxon>Bacillus cereus group</taxon>
    </lineage>
</organism>
<sequence>MITLKIYRASIQSILFVLSFGVVFLLISILSLMEEFDLLGIISIFFSLWLLKYALTLWKTRANDIDDEGIVVDLHGNKVYWYEIEDITYQNF</sequence>
<dbReference type="EMBL" id="CP015350">
    <property type="protein sequence ID" value="ANS48540.1"/>
    <property type="molecule type" value="Genomic_DNA"/>
</dbReference>
<evidence type="ECO:0000313" key="3">
    <source>
        <dbReference type="Proteomes" id="UP000092743"/>
    </source>
</evidence>
<evidence type="ECO:0000256" key="1">
    <source>
        <dbReference type="SAM" id="Phobius"/>
    </source>
</evidence>
<reference evidence="2 3" key="1">
    <citation type="submission" date="2016-04" db="EMBL/GenBank/DDBJ databases">
        <title>High quality genome of the nematocidal Bacillus thuringiensis MYBT18246.</title>
        <authorList>
            <person name="Hollensteiner J."/>
            <person name="Poehlein A."/>
            <person name="Sproeer C."/>
            <person name="Bunk B."/>
            <person name="Rosenstiel P."/>
            <person name="Schulenburg H."/>
            <person name="Liesegang H."/>
        </authorList>
    </citation>
    <scope>NUCLEOTIDE SEQUENCE [LARGE SCALE GENOMIC DNA]</scope>
    <source>
        <strain evidence="2 3">MYBT18246</strain>
    </source>
</reference>
<gene>
    <name evidence="2" type="ORF">BT246_31780</name>
</gene>
<feature type="transmembrane region" description="Helical" evidence="1">
    <location>
        <begin position="12"/>
        <end position="32"/>
    </location>
</feature>
<protein>
    <submittedName>
        <fullName evidence="2">Uncharacterized protein</fullName>
    </submittedName>
</protein>
<accession>A0A9W3X0S5</accession>
<keyword evidence="1" id="KW-0472">Membrane</keyword>
<feature type="transmembrane region" description="Helical" evidence="1">
    <location>
        <begin position="38"/>
        <end position="55"/>
    </location>
</feature>
<proteinExistence type="predicted"/>
<name>A0A9W3X0S5_BACTU</name>
<evidence type="ECO:0000313" key="2">
    <source>
        <dbReference type="EMBL" id="ANS48540.1"/>
    </source>
</evidence>